<evidence type="ECO:0000256" key="1">
    <source>
        <dbReference type="ARBA" id="ARBA00004429"/>
    </source>
</evidence>
<dbReference type="Pfam" id="PF06808">
    <property type="entry name" value="DctM"/>
    <property type="match status" value="1"/>
</dbReference>
<dbReference type="NCBIfam" id="TIGR00786">
    <property type="entry name" value="dctM"/>
    <property type="match status" value="1"/>
</dbReference>
<keyword evidence="3" id="KW-0997">Cell inner membrane</keyword>
<dbReference type="EMBL" id="CP046640">
    <property type="protein sequence ID" value="QTL98773.1"/>
    <property type="molecule type" value="Genomic_DNA"/>
</dbReference>
<dbReference type="KEGG" id="ifn:GM661_12755"/>
<dbReference type="PANTHER" id="PTHR33362">
    <property type="entry name" value="SIALIC ACID TRAP TRANSPORTER PERMEASE PROTEIN SIAT-RELATED"/>
    <property type="match status" value="1"/>
</dbReference>
<feature type="transmembrane region" description="Helical" evidence="7">
    <location>
        <begin position="274"/>
        <end position="296"/>
    </location>
</feature>
<feature type="transmembrane region" description="Helical" evidence="7">
    <location>
        <begin position="175"/>
        <end position="195"/>
    </location>
</feature>
<gene>
    <name evidence="9" type="ORF">GM661_12755</name>
</gene>
<feature type="transmembrane region" description="Helical" evidence="7">
    <location>
        <begin position="7"/>
        <end position="34"/>
    </location>
</feature>
<feature type="transmembrane region" description="Helical" evidence="7">
    <location>
        <begin position="136"/>
        <end position="163"/>
    </location>
</feature>
<evidence type="ECO:0000256" key="5">
    <source>
        <dbReference type="ARBA" id="ARBA00022989"/>
    </source>
</evidence>
<accession>A0A8A7KAD6</accession>
<keyword evidence="6 7" id="KW-0472">Membrane</keyword>
<comment type="subcellular location">
    <subcellularLocation>
        <location evidence="1">Cell inner membrane</location>
        <topology evidence="1">Multi-pass membrane protein</topology>
    </subcellularLocation>
</comment>
<feature type="transmembrane region" description="Helical" evidence="7">
    <location>
        <begin position="54"/>
        <end position="71"/>
    </location>
</feature>
<evidence type="ECO:0000256" key="2">
    <source>
        <dbReference type="ARBA" id="ARBA00022475"/>
    </source>
</evidence>
<dbReference type="InterPro" id="IPR004681">
    <property type="entry name" value="TRAP_DctM"/>
</dbReference>
<dbReference type="RefSeq" id="WP_230867169.1">
    <property type="nucleotide sequence ID" value="NZ_CP046640.1"/>
</dbReference>
<feature type="transmembrane region" description="Helical" evidence="7">
    <location>
        <begin position="361"/>
        <end position="387"/>
    </location>
</feature>
<dbReference type="GO" id="GO:0005886">
    <property type="term" value="C:plasma membrane"/>
    <property type="evidence" value="ECO:0007669"/>
    <property type="project" value="UniProtKB-SubCell"/>
</dbReference>
<evidence type="ECO:0000256" key="6">
    <source>
        <dbReference type="ARBA" id="ARBA00023136"/>
    </source>
</evidence>
<feature type="transmembrane region" description="Helical" evidence="7">
    <location>
        <begin position="244"/>
        <end position="262"/>
    </location>
</feature>
<evidence type="ECO:0000313" key="10">
    <source>
        <dbReference type="Proteomes" id="UP000665020"/>
    </source>
</evidence>
<dbReference type="PIRSF" id="PIRSF006066">
    <property type="entry name" value="HI0050"/>
    <property type="match status" value="1"/>
</dbReference>
<feature type="transmembrane region" description="Helical" evidence="7">
    <location>
        <begin position="316"/>
        <end position="333"/>
    </location>
</feature>
<feature type="transmembrane region" description="Helical" evidence="7">
    <location>
        <begin position="216"/>
        <end position="238"/>
    </location>
</feature>
<feature type="transmembrane region" description="Helical" evidence="7">
    <location>
        <begin position="338"/>
        <end position="355"/>
    </location>
</feature>
<evidence type="ECO:0000259" key="8">
    <source>
        <dbReference type="Pfam" id="PF06808"/>
    </source>
</evidence>
<keyword evidence="2" id="KW-1003">Cell membrane</keyword>
<dbReference type="Proteomes" id="UP000665020">
    <property type="component" value="Chromosome"/>
</dbReference>
<protein>
    <submittedName>
        <fullName evidence="9">TRAP transporter large permease subunit</fullName>
    </submittedName>
</protein>
<sequence>MGVIPILFVIMLFLIFIGVPIVYSVGISAIWIIINNDFVNLTILPSRMFKGIDSVTLASIPFFLLAAELLSKGSIIKRIINFSSSLIGHLKGGLAHVNILASIFFSGVQGTVTADSAAIGGLLIPAMKEDGYDDDLSVVVTATSSCIGPIIPPSVLMIIYAILTETSVADLFIGGAIPGVILGIALMGITHYWVMKRGYQPYRQKRASFKEIITSFIQSSPAMIVPLFIVLGLVFGVVTPTESGILACLSALIISGLIYRELTIVKIIDALKSTLYSTTVILLIISITTVFSEILVRQFFAQKLTGFILSITNNPTGILFLMAVIVFILGMAIDTNPLLVMLAAPLYKVGTFVGIDPIQLGVVLVMTALIGTISPPVSLLVCINCGIAKIPVSRTYRIIWSYLLVMMLIVFLVILFPSIITWLPSIS</sequence>
<name>A0A8A7KAD6_9FIRM</name>
<evidence type="ECO:0000256" key="7">
    <source>
        <dbReference type="SAM" id="Phobius"/>
    </source>
</evidence>
<dbReference type="GO" id="GO:0022857">
    <property type="term" value="F:transmembrane transporter activity"/>
    <property type="evidence" value="ECO:0007669"/>
    <property type="project" value="TreeGrafter"/>
</dbReference>
<evidence type="ECO:0000313" key="9">
    <source>
        <dbReference type="EMBL" id="QTL98773.1"/>
    </source>
</evidence>
<dbReference type="InterPro" id="IPR010656">
    <property type="entry name" value="DctM"/>
</dbReference>
<keyword evidence="4 7" id="KW-0812">Transmembrane</keyword>
<keyword evidence="10" id="KW-1185">Reference proteome</keyword>
<evidence type="ECO:0000256" key="4">
    <source>
        <dbReference type="ARBA" id="ARBA00022692"/>
    </source>
</evidence>
<evidence type="ECO:0000256" key="3">
    <source>
        <dbReference type="ARBA" id="ARBA00022519"/>
    </source>
</evidence>
<proteinExistence type="predicted"/>
<organism evidence="9 10">
    <name type="scientific">Iocasia fonsfrigidae</name>
    <dbReference type="NCBI Taxonomy" id="2682810"/>
    <lineage>
        <taxon>Bacteria</taxon>
        <taxon>Bacillati</taxon>
        <taxon>Bacillota</taxon>
        <taxon>Clostridia</taxon>
        <taxon>Halanaerobiales</taxon>
        <taxon>Halanaerobiaceae</taxon>
        <taxon>Iocasia</taxon>
    </lineage>
</organism>
<reference evidence="9" key="1">
    <citation type="submission" date="2019-12" db="EMBL/GenBank/DDBJ databases">
        <authorList>
            <person name="zhang j."/>
            <person name="sun C.M."/>
        </authorList>
    </citation>
    <scope>NUCLEOTIDE SEQUENCE</scope>
    <source>
        <strain evidence="9">NS-1</strain>
    </source>
</reference>
<feature type="transmembrane region" description="Helical" evidence="7">
    <location>
        <begin position="399"/>
        <end position="423"/>
    </location>
</feature>
<dbReference type="AlphaFoldDB" id="A0A8A7KAD6"/>
<feature type="domain" description="TRAP C4-dicarboxylate transport system permease DctM subunit" evidence="8">
    <location>
        <begin position="8"/>
        <end position="419"/>
    </location>
</feature>
<keyword evidence="5 7" id="KW-1133">Transmembrane helix</keyword>